<accession>A0AAE4MEC6</accession>
<keyword evidence="1" id="KW-0472">Membrane</keyword>
<name>A0AAE4MEC6_9EURY</name>
<protein>
    <submittedName>
        <fullName evidence="2">Uncharacterized protein</fullName>
    </submittedName>
</protein>
<dbReference type="RefSeq" id="WP_338094614.1">
    <property type="nucleotide sequence ID" value="NZ_JAWDKA010000007.1"/>
</dbReference>
<evidence type="ECO:0000256" key="1">
    <source>
        <dbReference type="SAM" id="Phobius"/>
    </source>
</evidence>
<evidence type="ECO:0000313" key="3">
    <source>
        <dbReference type="Proteomes" id="UP001273136"/>
    </source>
</evidence>
<feature type="transmembrane region" description="Helical" evidence="1">
    <location>
        <begin position="20"/>
        <end position="43"/>
    </location>
</feature>
<gene>
    <name evidence="2" type="ORF">McpAg1_14380</name>
</gene>
<sequence>MAVQTKSNSGDKPQKKDINWTQIGVVCFCVLIVVMCIVSFSGLSTIFNQNGNATPTGGVVEAGNLVEVEYTMYINNTPMVTSSIDVFNASSVDKLPAATQNLGVIAGQQVDVVNGSAILINSSYEYPFRMLNQEYNQIASGVIGLGAGQSRTVQSTGDYFKTVYTKESAEEMGIDYANWTVGTMGIMNFPTEDATGNVTMAIRPALVTSKTDEEMVLQYGYDTIDMKVIQAYTTTTA</sequence>
<evidence type="ECO:0000313" key="2">
    <source>
        <dbReference type="EMBL" id="MDV0442208.1"/>
    </source>
</evidence>
<organism evidence="2 3">
    <name type="scientific">Methanorbis furvi</name>
    <dbReference type="NCBI Taxonomy" id="3028299"/>
    <lineage>
        <taxon>Archaea</taxon>
        <taxon>Methanobacteriati</taxon>
        <taxon>Methanobacteriota</taxon>
        <taxon>Stenosarchaea group</taxon>
        <taxon>Methanomicrobia</taxon>
        <taxon>Methanomicrobiales</taxon>
        <taxon>Methanocorpusculaceae</taxon>
        <taxon>Methanorbis</taxon>
    </lineage>
</organism>
<proteinExistence type="predicted"/>
<keyword evidence="1" id="KW-0812">Transmembrane</keyword>
<reference evidence="2" key="1">
    <citation type="submission" date="2023-06" db="EMBL/GenBank/DDBJ databases">
        <title>Genome sequence of Methancorpusculaceae sp. Ag1.</title>
        <authorList>
            <person name="Protasov E."/>
            <person name="Platt K."/>
            <person name="Poehlein A."/>
            <person name="Daniel R."/>
            <person name="Brune A."/>
        </authorList>
    </citation>
    <scope>NUCLEOTIDE SEQUENCE</scope>
    <source>
        <strain evidence="2">Ag1</strain>
    </source>
</reference>
<dbReference type="EMBL" id="JAWDKA010000007">
    <property type="protein sequence ID" value="MDV0442208.1"/>
    <property type="molecule type" value="Genomic_DNA"/>
</dbReference>
<comment type="caution">
    <text evidence="2">The sequence shown here is derived from an EMBL/GenBank/DDBJ whole genome shotgun (WGS) entry which is preliminary data.</text>
</comment>
<dbReference type="Proteomes" id="UP001273136">
    <property type="component" value="Unassembled WGS sequence"/>
</dbReference>
<dbReference type="AlphaFoldDB" id="A0AAE4MEC6"/>
<keyword evidence="1" id="KW-1133">Transmembrane helix</keyword>
<keyword evidence="3" id="KW-1185">Reference proteome</keyword>